<dbReference type="SUPFAM" id="SSF46785">
    <property type="entry name" value="Winged helix' DNA-binding domain"/>
    <property type="match status" value="1"/>
</dbReference>
<keyword evidence="4" id="KW-0539">Nucleus</keyword>
<dbReference type="PANTHER" id="PTHR12585:SF27">
    <property type="entry name" value="MEIOTIC RECOMBINATION PROTEIN REC8 HOMOLOG"/>
    <property type="match status" value="1"/>
</dbReference>
<dbReference type="InterPro" id="IPR039781">
    <property type="entry name" value="Rad21/Rec8-like"/>
</dbReference>
<name>A0A9D3S6A8_ANGAN</name>
<evidence type="ECO:0000256" key="3">
    <source>
        <dbReference type="ARBA" id="ARBA00022829"/>
    </source>
</evidence>
<dbReference type="GO" id="GO:0003682">
    <property type="term" value="F:chromatin binding"/>
    <property type="evidence" value="ECO:0007669"/>
    <property type="project" value="TreeGrafter"/>
</dbReference>
<dbReference type="GO" id="GO:0007059">
    <property type="term" value="P:chromosome segregation"/>
    <property type="evidence" value="ECO:0007669"/>
    <property type="project" value="UniProtKB-KW"/>
</dbReference>
<accession>A0A9D3S6A8</accession>
<dbReference type="GO" id="GO:0051177">
    <property type="term" value="P:meiotic sister chromatid cohesion"/>
    <property type="evidence" value="ECO:0007669"/>
    <property type="project" value="TreeGrafter"/>
</dbReference>
<evidence type="ECO:0000256" key="1">
    <source>
        <dbReference type="ARBA" id="ARBA00004123"/>
    </source>
</evidence>
<gene>
    <name evidence="8" type="ORF">ANANG_G00007500</name>
</gene>
<organism evidence="8 9">
    <name type="scientific">Anguilla anguilla</name>
    <name type="common">European freshwater eel</name>
    <name type="synonym">Muraena anguilla</name>
    <dbReference type="NCBI Taxonomy" id="7936"/>
    <lineage>
        <taxon>Eukaryota</taxon>
        <taxon>Metazoa</taxon>
        <taxon>Chordata</taxon>
        <taxon>Craniata</taxon>
        <taxon>Vertebrata</taxon>
        <taxon>Euteleostomi</taxon>
        <taxon>Actinopterygii</taxon>
        <taxon>Neopterygii</taxon>
        <taxon>Teleostei</taxon>
        <taxon>Anguilliformes</taxon>
        <taxon>Anguillidae</taxon>
        <taxon>Anguilla</taxon>
    </lineage>
</organism>
<sequence>MDYVLVRAPPLQPGLPRPRFSLYLSFQLQYGVIIVYHRQCALLLEEIQHTIDRLLRSAKTLKIDLVEPDRPALTVPDGLSMLEECERAQDPFFGVMEYAMPSPSTIMQAGGHRGDCRGSHLAAGEGGGDACAGPASTPPLPLPPLETTPVSVIPLPSSPEGEREGETEERRRRKERGRDSPGLEPEPAAPPKKPRRRRQLLFIDEQTQIPSEELQEAIQDPLTETQALVARELVESERPQPEASVSTELLGELSDRDVSHLVMPESRGSPTGEILFPLEDIPEEEARPAEGELEQVVLTRVNLMGMLREPLQEHSEVSFHSLLPPLADRSTVACSFSALLVFVSARILSVEQEESYGTIMIAKGPQYEEEGDWVPHTD</sequence>
<feature type="compositionally biased region" description="Basic and acidic residues" evidence="5">
    <location>
        <begin position="160"/>
        <end position="181"/>
    </location>
</feature>
<dbReference type="InterPro" id="IPR036390">
    <property type="entry name" value="WH_DNA-bd_sf"/>
</dbReference>
<comment type="caution">
    <text evidence="8">The sequence shown here is derived from an EMBL/GenBank/DDBJ whole genome shotgun (WGS) entry which is preliminary data.</text>
</comment>
<dbReference type="GO" id="GO:0006302">
    <property type="term" value="P:double-strand break repair"/>
    <property type="evidence" value="ECO:0007669"/>
    <property type="project" value="TreeGrafter"/>
</dbReference>
<dbReference type="PANTHER" id="PTHR12585">
    <property type="entry name" value="SCC1 / RAD21 FAMILY MEMBER"/>
    <property type="match status" value="1"/>
</dbReference>
<protein>
    <recommendedName>
        <fullName evidence="10">Rad21/Rec8-like protein N-terminal domain-containing protein</fullName>
    </recommendedName>
</protein>
<comment type="similarity">
    <text evidence="2">Belongs to the rad21 family.</text>
</comment>
<evidence type="ECO:0008006" key="10">
    <source>
        <dbReference type="Google" id="ProtNLM"/>
    </source>
</evidence>
<dbReference type="AlphaFoldDB" id="A0A9D3S6A8"/>
<dbReference type="GO" id="GO:0005634">
    <property type="term" value="C:nucleus"/>
    <property type="evidence" value="ECO:0007669"/>
    <property type="project" value="UniProtKB-SubCell"/>
</dbReference>
<comment type="subcellular location">
    <subcellularLocation>
        <location evidence="1">Nucleus</location>
    </subcellularLocation>
</comment>
<feature type="domain" description="Rad21/Rec8-like protein N-terminal" evidence="7">
    <location>
        <begin position="19"/>
        <end position="65"/>
    </location>
</feature>
<dbReference type="EMBL" id="JAFIRN010000001">
    <property type="protein sequence ID" value="KAG5856393.1"/>
    <property type="molecule type" value="Genomic_DNA"/>
</dbReference>
<feature type="compositionally biased region" description="Pro residues" evidence="5">
    <location>
        <begin position="136"/>
        <end position="146"/>
    </location>
</feature>
<evidence type="ECO:0000259" key="6">
    <source>
        <dbReference type="Pfam" id="PF04824"/>
    </source>
</evidence>
<feature type="region of interest" description="Disordered" evidence="5">
    <location>
        <begin position="108"/>
        <end position="197"/>
    </location>
</feature>
<evidence type="ECO:0000256" key="5">
    <source>
        <dbReference type="SAM" id="MobiDB-lite"/>
    </source>
</evidence>
<dbReference type="Proteomes" id="UP001044222">
    <property type="component" value="Unassembled WGS sequence"/>
</dbReference>
<evidence type="ECO:0000313" key="8">
    <source>
        <dbReference type="EMBL" id="KAG5856393.1"/>
    </source>
</evidence>
<evidence type="ECO:0000256" key="2">
    <source>
        <dbReference type="ARBA" id="ARBA00009870"/>
    </source>
</evidence>
<dbReference type="Pfam" id="PF04825">
    <property type="entry name" value="Rad21_Rec8_N"/>
    <property type="match status" value="1"/>
</dbReference>
<dbReference type="InterPro" id="IPR006909">
    <property type="entry name" value="Rad21/Rec8_C_eu"/>
</dbReference>
<keyword evidence="3" id="KW-0159">Chromosome partition</keyword>
<keyword evidence="9" id="KW-1185">Reference proteome</keyword>
<evidence type="ECO:0000313" key="9">
    <source>
        <dbReference type="Proteomes" id="UP001044222"/>
    </source>
</evidence>
<reference evidence="8" key="1">
    <citation type="submission" date="2021-01" db="EMBL/GenBank/DDBJ databases">
        <title>A chromosome-scale assembly of European eel, Anguilla anguilla.</title>
        <authorList>
            <person name="Henkel C."/>
            <person name="Jong-Raadsen S.A."/>
            <person name="Dufour S."/>
            <person name="Weltzien F.-A."/>
            <person name="Palstra A.P."/>
            <person name="Pelster B."/>
            <person name="Spaink H.P."/>
            <person name="Van Den Thillart G.E."/>
            <person name="Jansen H."/>
            <person name="Zahm M."/>
            <person name="Klopp C."/>
            <person name="Cedric C."/>
            <person name="Louis A."/>
            <person name="Berthelot C."/>
            <person name="Parey E."/>
            <person name="Roest Crollius H."/>
            <person name="Montfort J."/>
            <person name="Robinson-Rechavi M."/>
            <person name="Bucao C."/>
            <person name="Bouchez O."/>
            <person name="Gislard M."/>
            <person name="Lluch J."/>
            <person name="Milhes M."/>
            <person name="Lampietro C."/>
            <person name="Lopez Roques C."/>
            <person name="Donnadieu C."/>
            <person name="Braasch I."/>
            <person name="Desvignes T."/>
            <person name="Postlethwait J."/>
            <person name="Bobe J."/>
            <person name="Guiguen Y."/>
            <person name="Dirks R."/>
        </authorList>
    </citation>
    <scope>NUCLEOTIDE SEQUENCE</scope>
    <source>
        <strain evidence="8">Tag_6206</strain>
        <tissue evidence="8">Liver</tissue>
    </source>
</reference>
<dbReference type="InterPro" id="IPR006910">
    <property type="entry name" value="Rad21_Rec8_N"/>
</dbReference>
<dbReference type="GO" id="GO:0030893">
    <property type="term" value="C:meiotic cohesin complex"/>
    <property type="evidence" value="ECO:0007669"/>
    <property type="project" value="TreeGrafter"/>
</dbReference>
<feature type="domain" description="Rad21/Rec8-like protein C-terminal eukaryotic" evidence="6">
    <location>
        <begin position="315"/>
        <end position="366"/>
    </location>
</feature>
<evidence type="ECO:0000256" key="4">
    <source>
        <dbReference type="ARBA" id="ARBA00023242"/>
    </source>
</evidence>
<evidence type="ECO:0000259" key="7">
    <source>
        <dbReference type="Pfam" id="PF04825"/>
    </source>
</evidence>
<dbReference type="Pfam" id="PF04824">
    <property type="entry name" value="Rad21_Rec8"/>
    <property type="match status" value="1"/>
</dbReference>
<proteinExistence type="inferred from homology"/>